<organism evidence="1 2">
    <name type="scientific">Lindgomyces ingoldianus</name>
    <dbReference type="NCBI Taxonomy" id="673940"/>
    <lineage>
        <taxon>Eukaryota</taxon>
        <taxon>Fungi</taxon>
        <taxon>Dikarya</taxon>
        <taxon>Ascomycota</taxon>
        <taxon>Pezizomycotina</taxon>
        <taxon>Dothideomycetes</taxon>
        <taxon>Pleosporomycetidae</taxon>
        <taxon>Pleosporales</taxon>
        <taxon>Lindgomycetaceae</taxon>
        <taxon>Lindgomyces</taxon>
    </lineage>
</organism>
<dbReference type="Proteomes" id="UP000799755">
    <property type="component" value="Unassembled WGS sequence"/>
</dbReference>
<accession>A0ACB6RG18</accession>
<protein>
    <submittedName>
        <fullName evidence="1">Uncharacterized protein</fullName>
    </submittedName>
</protein>
<evidence type="ECO:0000313" key="1">
    <source>
        <dbReference type="EMBL" id="KAF2478156.1"/>
    </source>
</evidence>
<keyword evidence="2" id="KW-1185">Reference proteome</keyword>
<proteinExistence type="predicted"/>
<gene>
    <name evidence="1" type="ORF">BDR25DRAFT_338801</name>
</gene>
<dbReference type="EMBL" id="MU003492">
    <property type="protein sequence ID" value="KAF2478156.1"/>
    <property type="molecule type" value="Genomic_DNA"/>
</dbReference>
<evidence type="ECO:0000313" key="2">
    <source>
        <dbReference type="Proteomes" id="UP000799755"/>
    </source>
</evidence>
<comment type="caution">
    <text evidence="1">The sequence shown here is derived from an EMBL/GenBank/DDBJ whole genome shotgun (WGS) entry which is preliminary data.</text>
</comment>
<sequence>MNNAKALEAQEYLDFLYIEEATSEEGESRRIKFSTSLTVETLKRVIAAELKLEHEWSTFDLVSSGKELTELNKSLASYGILDGDTIFYARDTPASVQPPPYTPSALPGGPKVLNNVMFQDLDGKTLMLHGIPESWSVKQLRDKLGAEKHISDQVGSYRFIWNGKQLLDGFLAAMTEYTMIVGLGAFILVWVSKGYGGRWIGGAALERYKRITHPMYGLKRPLNYLVFL</sequence>
<reference evidence="1" key="1">
    <citation type="journal article" date="2020" name="Stud. Mycol.">
        <title>101 Dothideomycetes genomes: a test case for predicting lifestyles and emergence of pathogens.</title>
        <authorList>
            <person name="Haridas S."/>
            <person name="Albert R."/>
            <person name="Binder M."/>
            <person name="Bloem J."/>
            <person name="Labutti K."/>
            <person name="Salamov A."/>
            <person name="Andreopoulos B."/>
            <person name="Baker S."/>
            <person name="Barry K."/>
            <person name="Bills G."/>
            <person name="Bluhm B."/>
            <person name="Cannon C."/>
            <person name="Castanera R."/>
            <person name="Culley D."/>
            <person name="Daum C."/>
            <person name="Ezra D."/>
            <person name="Gonzalez J."/>
            <person name="Henrissat B."/>
            <person name="Kuo A."/>
            <person name="Liang C."/>
            <person name="Lipzen A."/>
            <person name="Lutzoni F."/>
            <person name="Magnuson J."/>
            <person name="Mondo S."/>
            <person name="Nolan M."/>
            <person name="Ohm R."/>
            <person name="Pangilinan J."/>
            <person name="Park H.-J."/>
            <person name="Ramirez L."/>
            <person name="Alfaro M."/>
            <person name="Sun H."/>
            <person name="Tritt A."/>
            <person name="Yoshinaga Y."/>
            <person name="Zwiers L.-H."/>
            <person name="Turgeon B."/>
            <person name="Goodwin S."/>
            <person name="Spatafora J."/>
            <person name="Crous P."/>
            <person name="Grigoriev I."/>
        </authorList>
    </citation>
    <scope>NUCLEOTIDE SEQUENCE</scope>
    <source>
        <strain evidence="1">ATCC 200398</strain>
    </source>
</reference>
<name>A0ACB6RG18_9PLEO</name>